<reference evidence="3 4" key="1">
    <citation type="submission" date="2019-03" db="EMBL/GenBank/DDBJ databases">
        <authorList>
            <person name="Gaulin E."/>
            <person name="Dumas B."/>
        </authorList>
    </citation>
    <scope>NUCLEOTIDE SEQUENCE [LARGE SCALE GENOMIC DNA]</scope>
    <source>
        <strain evidence="3">CBS 568.67</strain>
    </source>
</reference>
<dbReference type="Pfam" id="PF14580">
    <property type="entry name" value="LRR_9"/>
    <property type="match status" value="1"/>
</dbReference>
<dbReference type="PANTHER" id="PTHR46759:SF1">
    <property type="entry name" value="LEUCINE-RICH REPEAT-CONTAINING PROTEIN 72"/>
    <property type="match status" value="1"/>
</dbReference>
<dbReference type="InterPro" id="IPR001611">
    <property type="entry name" value="Leu-rich_rpt"/>
</dbReference>
<dbReference type="InterPro" id="IPR042655">
    <property type="entry name" value="LRC72"/>
</dbReference>
<dbReference type="AlphaFoldDB" id="A0A485KPP1"/>
<reference evidence="2" key="2">
    <citation type="submission" date="2019-06" db="EMBL/GenBank/DDBJ databases">
        <title>Genomics analysis of Aphanomyces spp. identifies a new class of oomycete effector associated with host adaptation.</title>
        <authorList>
            <person name="Gaulin E."/>
        </authorList>
    </citation>
    <scope>NUCLEOTIDE SEQUENCE</scope>
    <source>
        <strain evidence="2">CBS 578.67</strain>
    </source>
</reference>
<sequence>MYVSEPHKELAVCNEKYVKDCTELVMSYRNIDVIGNFDAFVSLEVLWLNNNNIEILAGLDTCFRIKYLYVQNNHIASLQGSSLPHFSFLRELRLSNNNLQDLHATLRLLTKCVHLEDLDLFGNPLAEEDKYRLHVIAAIPSLHVFDRHVITDDERRDAKKLSLKRPTGAALHHQQHVTTTGPAQRYAPLSGTVKMLLKEVSQIERDRKRQEEMAREETFQLLSQSTAAVGSGSAHASNASLKTLATTCGMDEWVMCHLRKLFKSLDSHKLGGVLGTQLPVVVGEMMDQGQYLVWQGEPLHEEESDFADLLKLIAKTIGPDPHDDDEKPRQLVTWATFSAAFAQRHVGPDQTPLFWSPMPAAALSERADDYFDKARVLQKKLALLADPSEDLKHKIHTFSQRGYHLQTLRDVAMDSSCRAASLVATQNQPLPPVARDTVTLFAYKTKGKTQPQPALAQPQDDKNRLGAKYAVQSKDFQSFLATKDARKPVRITKQTFPL</sequence>
<proteinExistence type="predicted"/>
<accession>A0A485KPP1</accession>
<dbReference type="EMBL" id="VJMH01005176">
    <property type="protein sequence ID" value="KAF0699438.1"/>
    <property type="molecule type" value="Genomic_DNA"/>
</dbReference>
<dbReference type="OrthoDB" id="1517790at2759"/>
<organism evidence="3 4">
    <name type="scientific">Aphanomyces stellatus</name>
    <dbReference type="NCBI Taxonomy" id="120398"/>
    <lineage>
        <taxon>Eukaryota</taxon>
        <taxon>Sar</taxon>
        <taxon>Stramenopiles</taxon>
        <taxon>Oomycota</taxon>
        <taxon>Saprolegniomycetes</taxon>
        <taxon>Saprolegniales</taxon>
        <taxon>Verrucalvaceae</taxon>
        <taxon>Aphanomyces</taxon>
    </lineage>
</organism>
<protein>
    <submittedName>
        <fullName evidence="3">Aste57867_9980 protein</fullName>
    </submittedName>
</protein>
<keyword evidence="4" id="KW-1185">Reference proteome</keyword>
<dbReference type="Proteomes" id="UP000332933">
    <property type="component" value="Unassembled WGS sequence"/>
</dbReference>
<evidence type="ECO:0000313" key="2">
    <source>
        <dbReference type="EMBL" id="KAF0699438.1"/>
    </source>
</evidence>
<feature type="region of interest" description="Disordered" evidence="1">
    <location>
        <begin position="161"/>
        <end position="184"/>
    </location>
</feature>
<dbReference type="EMBL" id="CAADRA010005197">
    <property type="protein sequence ID" value="VFT86858.1"/>
    <property type="molecule type" value="Genomic_DNA"/>
</dbReference>
<gene>
    <name evidence="3" type="primary">Aste57867_9980</name>
    <name evidence="2" type="ORF">As57867_009941</name>
    <name evidence="3" type="ORF">ASTE57867_9980</name>
</gene>
<evidence type="ECO:0000313" key="4">
    <source>
        <dbReference type="Proteomes" id="UP000332933"/>
    </source>
</evidence>
<evidence type="ECO:0000313" key="3">
    <source>
        <dbReference type="EMBL" id="VFT86858.1"/>
    </source>
</evidence>
<dbReference type="InterPro" id="IPR032675">
    <property type="entry name" value="LRR_dom_sf"/>
</dbReference>
<dbReference type="Gene3D" id="3.80.10.10">
    <property type="entry name" value="Ribonuclease Inhibitor"/>
    <property type="match status" value="1"/>
</dbReference>
<dbReference type="PANTHER" id="PTHR46759">
    <property type="entry name" value="LEUCINE-RICH REPEAT-CONTAINING PROTEIN 72"/>
    <property type="match status" value="1"/>
</dbReference>
<dbReference type="PROSITE" id="PS51450">
    <property type="entry name" value="LRR"/>
    <property type="match status" value="2"/>
</dbReference>
<evidence type="ECO:0000256" key="1">
    <source>
        <dbReference type="SAM" id="MobiDB-lite"/>
    </source>
</evidence>
<dbReference type="SUPFAM" id="SSF52058">
    <property type="entry name" value="L domain-like"/>
    <property type="match status" value="1"/>
</dbReference>
<name>A0A485KPP1_9STRA</name>